<dbReference type="Proteomes" id="UP000324222">
    <property type="component" value="Unassembled WGS sequence"/>
</dbReference>
<keyword evidence="3" id="KW-1185">Reference proteome</keyword>
<feature type="region of interest" description="Disordered" evidence="1">
    <location>
        <begin position="66"/>
        <end position="95"/>
    </location>
</feature>
<comment type="caution">
    <text evidence="2">The sequence shown here is derived from an EMBL/GenBank/DDBJ whole genome shotgun (WGS) entry which is preliminary data.</text>
</comment>
<sequence length="95" mass="10108">MSVLISIRCGQSDQGNLTEVTGPRRLQSRPGAAHRSSQVRQSEILGITNSTLEALGPSVPAAISDQTIASETEPGIDDKRESGRPLQATPVTARW</sequence>
<gene>
    <name evidence="2" type="ORF">E2C01_035223</name>
</gene>
<evidence type="ECO:0000256" key="1">
    <source>
        <dbReference type="SAM" id="MobiDB-lite"/>
    </source>
</evidence>
<dbReference type="AlphaFoldDB" id="A0A5B7F553"/>
<proteinExistence type="predicted"/>
<evidence type="ECO:0000313" key="3">
    <source>
        <dbReference type="Proteomes" id="UP000324222"/>
    </source>
</evidence>
<protein>
    <submittedName>
        <fullName evidence="2">Uncharacterized protein</fullName>
    </submittedName>
</protein>
<reference evidence="2 3" key="1">
    <citation type="submission" date="2019-05" db="EMBL/GenBank/DDBJ databases">
        <title>Another draft genome of Portunus trituberculatus and its Hox gene families provides insights of decapod evolution.</title>
        <authorList>
            <person name="Jeong J.-H."/>
            <person name="Song I."/>
            <person name="Kim S."/>
            <person name="Choi T."/>
            <person name="Kim D."/>
            <person name="Ryu S."/>
            <person name="Kim W."/>
        </authorList>
    </citation>
    <scope>NUCLEOTIDE SEQUENCE [LARGE SCALE GENOMIC DNA]</scope>
    <source>
        <tissue evidence="2">Muscle</tissue>
    </source>
</reference>
<accession>A0A5B7F553</accession>
<feature type="region of interest" description="Disordered" evidence="1">
    <location>
        <begin position="12"/>
        <end position="39"/>
    </location>
</feature>
<organism evidence="2 3">
    <name type="scientific">Portunus trituberculatus</name>
    <name type="common">Swimming crab</name>
    <name type="synonym">Neptunus trituberculatus</name>
    <dbReference type="NCBI Taxonomy" id="210409"/>
    <lineage>
        <taxon>Eukaryota</taxon>
        <taxon>Metazoa</taxon>
        <taxon>Ecdysozoa</taxon>
        <taxon>Arthropoda</taxon>
        <taxon>Crustacea</taxon>
        <taxon>Multicrustacea</taxon>
        <taxon>Malacostraca</taxon>
        <taxon>Eumalacostraca</taxon>
        <taxon>Eucarida</taxon>
        <taxon>Decapoda</taxon>
        <taxon>Pleocyemata</taxon>
        <taxon>Brachyura</taxon>
        <taxon>Eubrachyura</taxon>
        <taxon>Portunoidea</taxon>
        <taxon>Portunidae</taxon>
        <taxon>Portuninae</taxon>
        <taxon>Portunus</taxon>
    </lineage>
</organism>
<dbReference type="EMBL" id="VSRR010005130">
    <property type="protein sequence ID" value="MPC41622.1"/>
    <property type="molecule type" value="Genomic_DNA"/>
</dbReference>
<evidence type="ECO:0000313" key="2">
    <source>
        <dbReference type="EMBL" id="MPC41622.1"/>
    </source>
</evidence>
<name>A0A5B7F553_PORTR</name>